<keyword evidence="2 4" id="KW-0547">Nucleotide-binding</keyword>
<feature type="domain" description="Protein kinase" evidence="7">
    <location>
        <begin position="271"/>
        <end position="527"/>
    </location>
</feature>
<keyword evidence="5" id="KW-0812">Transmembrane</keyword>
<dbReference type="GO" id="GO:0004674">
    <property type="term" value="F:protein serine/threonine kinase activity"/>
    <property type="evidence" value="ECO:0007669"/>
    <property type="project" value="UniProtKB-KW"/>
</dbReference>
<keyword evidence="3 4" id="KW-0067">ATP-binding</keyword>
<evidence type="ECO:0000313" key="9">
    <source>
        <dbReference type="Proteomes" id="UP000481153"/>
    </source>
</evidence>
<dbReference type="PANTHER" id="PTHR44329:SF214">
    <property type="entry name" value="PROTEIN KINASE DOMAIN-CONTAINING PROTEIN"/>
    <property type="match status" value="1"/>
</dbReference>
<dbReference type="GO" id="GO:0005524">
    <property type="term" value="F:ATP binding"/>
    <property type="evidence" value="ECO:0007669"/>
    <property type="project" value="UniProtKB-UniRule"/>
</dbReference>
<dbReference type="SUPFAM" id="SSF56112">
    <property type="entry name" value="Protein kinase-like (PK-like)"/>
    <property type="match status" value="1"/>
</dbReference>
<feature type="signal peptide" evidence="6">
    <location>
        <begin position="1"/>
        <end position="17"/>
    </location>
</feature>
<sequence length="531" mass="59391">MAHRLLFLVALGSAAEATTPWRCVAHRSQYAPIRLNAAGDMECMANGQNCAWSATANACRDRLASVDNRAVSTLSCGIEHLAKFQATGYDKRNHWCSTSLAALDPSDPRVYQCIYSHRDGVFVGIHLNVNRHVECLSRDGVSCLARAATLDACMTKLISETVTSIPLVCTDEEYSKQDHWCNLIEKAPSTQVRPSMLRGNQVTQRPLTSWMVWTTTATSIGFLVALASFVMFLLCRQPPKKPEPRRYLLEKPKAPPGVNALLAFRIDHRDVHQTSLLGSGAHANVYLGQYKSIPVAIKRLRDSTSQKSIECFTREIQLLGSFHSPYVVQLIGVYWSNPNATDIASVTELMDGGDLRDFLATQKKVLFPWEDKLHWIQSIVDALVYLHSFPVVHRDLKSRNILLDSSKGVKLADFGRDERLVGSGRWMAPEVLQLNKYSPASDIFSFGVILFEFDSHQIPYTNIKDEWSGQALSDSAIMKMIVNDTIQLEFSMTMPCWLSDLGQQCLARNPSDRPTAIQMASAIRDKLRRNA</sequence>
<evidence type="ECO:0000313" key="8">
    <source>
        <dbReference type="EMBL" id="KAF0741540.1"/>
    </source>
</evidence>
<protein>
    <recommendedName>
        <fullName evidence="7">Protein kinase domain-containing protein</fullName>
    </recommendedName>
</protein>
<dbReference type="Pfam" id="PF07714">
    <property type="entry name" value="PK_Tyr_Ser-Thr"/>
    <property type="match status" value="1"/>
</dbReference>
<dbReference type="EMBL" id="VJMJ01000036">
    <property type="protein sequence ID" value="KAF0741540.1"/>
    <property type="molecule type" value="Genomic_DNA"/>
</dbReference>
<dbReference type="PRINTS" id="PR00109">
    <property type="entry name" value="TYRKINASE"/>
</dbReference>
<dbReference type="VEuPathDB" id="FungiDB:AeMF1_000378"/>
<dbReference type="PROSITE" id="PS00108">
    <property type="entry name" value="PROTEIN_KINASE_ST"/>
    <property type="match status" value="1"/>
</dbReference>
<dbReference type="SMART" id="SM00220">
    <property type="entry name" value="S_TKc"/>
    <property type="match status" value="1"/>
</dbReference>
<keyword evidence="9" id="KW-1185">Reference proteome</keyword>
<evidence type="ECO:0000259" key="7">
    <source>
        <dbReference type="PROSITE" id="PS50011"/>
    </source>
</evidence>
<keyword evidence="1" id="KW-0418">Kinase</keyword>
<evidence type="ECO:0000256" key="4">
    <source>
        <dbReference type="PROSITE-ProRule" id="PRU10141"/>
    </source>
</evidence>
<feature type="binding site" evidence="4">
    <location>
        <position position="298"/>
    </location>
    <ligand>
        <name>ATP</name>
        <dbReference type="ChEBI" id="CHEBI:30616"/>
    </ligand>
</feature>
<dbReference type="InterPro" id="IPR008271">
    <property type="entry name" value="Ser/Thr_kinase_AS"/>
</dbReference>
<gene>
    <name evidence="8" type="ORF">Ae201684_003223</name>
</gene>
<reference evidence="8 9" key="1">
    <citation type="submission" date="2019-07" db="EMBL/GenBank/DDBJ databases">
        <title>Genomics analysis of Aphanomyces spp. identifies a new class of oomycete effector associated with host adaptation.</title>
        <authorList>
            <person name="Gaulin E."/>
        </authorList>
    </citation>
    <scope>NUCLEOTIDE SEQUENCE [LARGE SCALE GENOMIC DNA]</scope>
    <source>
        <strain evidence="8 9">ATCC 201684</strain>
    </source>
</reference>
<accession>A0A6G0XM96</accession>
<keyword evidence="5" id="KW-0472">Membrane</keyword>
<dbReference type="PROSITE" id="PS00107">
    <property type="entry name" value="PROTEIN_KINASE_ATP"/>
    <property type="match status" value="1"/>
</dbReference>
<proteinExistence type="predicted"/>
<dbReference type="InterPro" id="IPR017441">
    <property type="entry name" value="Protein_kinase_ATP_BS"/>
</dbReference>
<evidence type="ECO:0000256" key="1">
    <source>
        <dbReference type="ARBA" id="ARBA00022527"/>
    </source>
</evidence>
<evidence type="ECO:0000256" key="2">
    <source>
        <dbReference type="ARBA" id="ARBA00022741"/>
    </source>
</evidence>
<feature type="chain" id="PRO_5026016958" description="Protein kinase domain-containing protein" evidence="6">
    <location>
        <begin position="18"/>
        <end position="531"/>
    </location>
</feature>
<keyword evidence="1" id="KW-0723">Serine/threonine-protein kinase</keyword>
<evidence type="ECO:0000256" key="3">
    <source>
        <dbReference type="ARBA" id="ARBA00022840"/>
    </source>
</evidence>
<keyword evidence="6" id="KW-0732">Signal</keyword>
<comment type="caution">
    <text evidence="8">The sequence shown here is derived from an EMBL/GenBank/DDBJ whole genome shotgun (WGS) entry which is preliminary data.</text>
</comment>
<dbReference type="AlphaFoldDB" id="A0A6G0XM96"/>
<evidence type="ECO:0000256" key="5">
    <source>
        <dbReference type="SAM" id="Phobius"/>
    </source>
</evidence>
<dbReference type="Gene3D" id="3.30.200.20">
    <property type="entry name" value="Phosphorylase Kinase, domain 1"/>
    <property type="match status" value="1"/>
</dbReference>
<keyword evidence="5" id="KW-1133">Transmembrane helix</keyword>
<keyword evidence="1" id="KW-0808">Transferase</keyword>
<dbReference type="PROSITE" id="PS50011">
    <property type="entry name" value="PROTEIN_KINASE_DOM"/>
    <property type="match status" value="1"/>
</dbReference>
<dbReference type="PANTHER" id="PTHR44329">
    <property type="entry name" value="SERINE/THREONINE-PROTEIN KINASE TNNI3K-RELATED"/>
    <property type="match status" value="1"/>
</dbReference>
<dbReference type="Proteomes" id="UP000481153">
    <property type="component" value="Unassembled WGS sequence"/>
</dbReference>
<organism evidence="8 9">
    <name type="scientific">Aphanomyces euteiches</name>
    <dbReference type="NCBI Taxonomy" id="100861"/>
    <lineage>
        <taxon>Eukaryota</taxon>
        <taxon>Sar</taxon>
        <taxon>Stramenopiles</taxon>
        <taxon>Oomycota</taxon>
        <taxon>Saprolegniomycetes</taxon>
        <taxon>Saprolegniales</taxon>
        <taxon>Verrucalvaceae</taxon>
        <taxon>Aphanomyces</taxon>
    </lineage>
</organism>
<dbReference type="InterPro" id="IPR000719">
    <property type="entry name" value="Prot_kinase_dom"/>
</dbReference>
<dbReference type="Gene3D" id="1.10.510.10">
    <property type="entry name" value="Transferase(Phosphotransferase) domain 1"/>
    <property type="match status" value="1"/>
</dbReference>
<name>A0A6G0XM96_9STRA</name>
<dbReference type="InterPro" id="IPR051681">
    <property type="entry name" value="Ser/Thr_Kinases-Pseudokinases"/>
</dbReference>
<feature type="transmembrane region" description="Helical" evidence="5">
    <location>
        <begin position="210"/>
        <end position="235"/>
    </location>
</feature>
<dbReference type="InterPro" id="IPR011009">
    <property type="entry name" value="Kinase-like_dom_sf"/>
</dbReference>
<evidence type="ECO:0000256" key="6">
    <source>
        <dbReference type="SAM" id="SignalP"/>
    </source>
</evidence>
<dbReference type="InterPro" id="IPR001245">
    <property type="entry name" value="Ser-Thr/Tyr_kinase_cat_dom"/>
</dbReference>